<dbReference type="PROSITE" id="PS00028">
    <property type="entry name" value="ZINC_FINGER_C2H2_1"/>
    <property type="match status" value="1"/>
</dbReference>
<dbReference type="GO" id="GO:0000978">
    <property type="term" value="F:RNA polymerase II cis-regulatory region sequence-specific DNA binding"/>
    <property type="evidence" value="ECO:0007669"/>
    <property type="project" value="TreeGrafter"/>
</dbReference>
<gene>
    <name evidence="11" type="ORF">GP486_003141</name>
</gene>
<dbReference type="PROSITE" id="PS50157">
    <property type="entry name" value="ZINC_FINGER_C2H2_2"/>
    <property type="match status" value="2"/>
</dbReference>
<keyword evidence="2" id="KW-0479">Metal-binding</keyword>
<reference evidence="11" key="1">
    <citation type="submission" date="2021-03" db="EMBL/GenBank/DDBJ databases">
        <title>Comparative genomics and phylogenomic investigation of the class Geoglossomycetes provide insights into ecological specialization and systematics.</title>
        <authorList>
            <person name="Melie T."/>
            <person name="Pirro S."/>
            <person name="Miller A.N."/>
            <person name="Quandt A."/>
        </authorList>
    </citation>
    <scope>NUCLEOTIDE SEQUENCE</scope>
    <source>
        <strain evidence="11">CAQ_001_2017</strain>
    </source>
</reference>
<dbReference type="Gene3D" id="3.30.160.60">
    <property type="entry name" value="Classic Zinc Finger"/>
    <property type="match status" value="3"/>
</dbReference>
<evidence type="ECO:0000256" key="6">
    <source>
        <dbReference type="ARBA" id="ARBA00023242"/>
    </source>
</evidence>
<dbReference type="Pfam" id="PF23561">
    <property type="entry name" value="zf-C2H2_15"/>
    <property type="match status" value="1"/>
</dbReference>
<evidence type="ECO:0000256" key="7">
    <source>
        <dbReference type="PROSITE-ProRule" id="PRU00042"/>
    </source>
</evidence>
<dbReference type="FunFam" id="3.30.160.60:FF:000201">
    <property type="entry name" value="C2H2 finger domain protein (Gli3)"/>
    <property type="match status" value="1"/>
</dbReference>
<feature type="domain" description="C2H2-type" evidence="10">
    <location>
        <begin position="157"/>
        <end position="187"/>
    </location>
</feature>
<evidence type="ECO:0000256" key="1">
    <source>
        <dbReference type="ARBA" id="ARBA00004123"/>
    </source>
</evidence>
<dbReference type="PANTHER" id="PTHR45718:SF4">
    <property type="entry name" value="TRANSCRIPTIONAL ACTIVATOR CUBITUS INTERRUPTUS"/>
    <property type="match status" value="1"/>
</dbReference>
<feature type="compositionally biased region" description="Basic and acidic residues" evidence="9">
    <location>
        <begin position="19"/>
        <end position="29"/>
    </location>
</feature>
<evidence type="ECO:0000256" key="5">
    <source>
        <dbReference type="ARBA" id="ARBA00022833"/>
    </source>
</evidence>
<accession>A0A9P8LDN3</accession>
<dbReference type="SUPFAM" id="SSF57667">
    <property type="entry name" value="beta-beta-alpha zinc fingers"/>
    <property type="match status" value="2"/>
</dbReference>
<evidence type="ECO:0000313" key="11">
    <source>
        <dbReference type="EMBL" id="KAH0562167.1"/>
    </source>
</evidence>
<dbReference type="FunFam" id="3.30.160.60:FF:000031">
    <property type="entry name" value="GLI family zinc finger 3"/>
    <property type="match status" value="1"/>
</dbReference>
<sequence>MAESPGSPLSSLASDDFTPEPHDEEHDQLETPTTAMPPYKRLKTGPTYDHHTSSPPAIEDDISSDTSDDVPAEAQSTSQAQDEESHPQITMCRWEGCTAGDLPNMDSLVQHIHDDHIGSRQKKYACEWDPCPRKGMPHASGYALRAHMRSHTREKPFYCALPECDRSFTRSDALAKHMRTVHETEALRPSDPVPKHHLNPPKIQRLKLILSSKPPENQNGEEVDAEFDDNATIITSTDADGVASATHTNNGCDPFPTDLQFTEEENAMSPKELFRLLRRQVHWAEEEHQELEAEVGALEEKRKKEWLQKELLLLNAIESEVEWNTRRKAAKNGTAPLPAVEHDKLSILPKSRLPYTGEPWFRLGEDESANQTH</sequence>
<dbReference type="InterPro" id="IPR043359">
    <property type="entry name" value="GLI-like"/>
</dbReference>
<evidence type="ECO:0000256" key="4">
    <source>
        <dbReference type="ARBA" id="ARBA00022771"/>
    </source>
</evidence>
<keyword evidence="4 7" id="KW-0863">Zinc-finger</keyword>
<dbReference type="GO" id="GO:0005634">
    <property type="term" value="C:nucleus"/>
    <property type="evidence" value="ECO:0007669"/>
    <property type="project" value="UniProtKB-SubCell"/>
</dbReference>
<proteinExistence type="predicted"/>
<keyword evidence="8" id="KW-0175">Coiled coil</keyword>
<evidence type="ECO:0000313" key="12">
    <source>
        <dbReference type="Proteomes" id="UP000750711"/>
    </source>
</evidence>
<keyword evidence="3" id="KW-0677">Repeat</keyword>
<dbReference type="SMART" id="SM00355">
    <property type="entry name" value="ZnF_C2H2"/>
    <property type="match status" value="3"/>
</dbReference>
<evidence type="ECO:0000256" key="2">
    <source>
        <dbReference type="ARBA" id="ARBA00022723"/>
    </source>
</evidence>
<protein>
    <recommendedName>
        <fullName evidence="10">C2H2-type domain-containing protein</fullName>
    </recommendedName>
</protein>
<dbReference type="GO" id="GO:0000981">
    <property type="term" value="F:DNA-binding transcription factor activity, RNA polymerase II-specific"/>
    <property type="evidence" value="ECO:0007669"/>
    <property type="project" value="TreeGrafter"/>
</dbReference>
<dbReference type="Proteomes" id="UP000750711">
    <property type="component" value="Unassembled WGS sequence"/>
</dbReference>
<evidence type="ECO:0000259" key="10">
    <source>
        <dbReference type="PROSITE" id="PS50157"/>
    </source>
</evidence>
<feature type="region of interest" description="Disordered" evidence="9">
    <location>
        <begin position="1"/>
        <end position="88"/>
    </location>
</feature>
<evidence type="ECO:0000256" key="9">
    <source>
        <dbReference type="SAM" id="MobiDB-lite"/>
    </source>
</evidence>
<evidence type="ECO:0000256" key="8">
    <source>
        <dbReference type="SAM" id="Coils"/>
    </source>
</evidence>
<feature type="compositionally biased region" description="Acidic residues" evidence="9">
    <location>
        <begin position="58"/>
        <end position="71"/>
    </location>
</feature>
<dbReference type="InterPro" id="IPR013087">
    <property type="entry name" value="Znf_C2H2_type"/>
</dbReference>
<name>A0A9P8LDN3_9PEZI</name>
<keyword evidence="12" id="KW-1185">Reference proteome</keyword>
<keyword evidence="5" id="KW-0862">Zinc</keyword>
<dbReference type="PANTHER" id="PTHR45718">
    <property type="entry name" value="TRANSCRIPTIONAL ACTIVATOR CUBITUS INTERRUPTUS"/>
    <property type="match status" value="1"/>
</dbReference>
<comment type="caution">
    <text evidence="11">The sequence shown here is derived from an EMBL/GenBank/DDBJ whole genome shotgun (WGS) entry which is preliminary data.</text>
</comment>
<dbReference type="GO" id="GO:0008270">
    <property type="term" value="F:zinc ion binding"/>
    <property type="evidence" value="ECO:0007669"/>
    <property type="project" value="UniProtKB-KW"/>
</dbReference>
<feature type="domain" description="C2H2-type" evidence="10">
    <location>
        <begin position="124"/>
        <end position="156"/>
    </location>
</feature>
<dbReference type="InterPro" id="IPR036236">
    <property type="entry name" value="Znf_C2H2_sf"/>
</dbReference>
<dbReference type="EMBL" id="JAGHQM010000399">
    <property type="protein sequence ID" value="KAH0562167.1"/>
    <property type="molecule type" value="Genomic_DNA"/>
</dbReference>
<dbReference type="Pfam" id="PF00096">
    <property type="entry name" value="zf-C2H2"/>
    <property type="match status" value="1"/>
</dbReference>
<comment type="subcellular location">
    <subcellularLocation>
        <location evidence="1">Nucleus</location>
    </subcellularLocation>
</comment>
<dbReference type="InterPro" id="IPR056436">
    <property type="entry name" value="Znf-C2H2_ZIC1-5/GLI1-3-like"/>
</dbReference>
<keyword evidence="6" id="KW-0539">Nucleus</keyword>
<dbReference type="AlphaFoldDB" id="A0A9P8LDN3"/>
<organism evidence="11 12">
    <name type="scientific">Trichoglossum hirsutum</name>
    <dbReference type="NCBI Taxonomy" id="265104"/>
    <lineage>
        <taxon>Eukaryota</taxon>
        <taxon>Fungi</taxon>
        <taxon>Dikarya</taxon>
        <taxon>Ascomycota</taxon>
        <taxon>Pezizomycotina</taxon>
        <taxon>Geoglossomycetes</taxon>
        <taxon>Geoglossales</taxon>
        <taxon>Geoglossaceae</taxon>
        <taxon>Trichoglossum</taxon>
    </lineage>
</organism>
<feature type="coiled-coil region" evidence="8">
    <location>
        <begin position="274"/>
        <end position="301"/>
    </location>
</feature>
<evidence type="ECO:0000256" key="3">
    <source>
        <dbReference type="ARBA" id="ARBA00022737"/>
    </source>
</evidence>